<dbReference type="PANTHER" id="PTHR43163:SF6">
    <property type="entry name" value="DIPEPTIDE TRANSPORT SYSTEM PERMEASE PROTEIN DPPB-RELATED"/>
    <property type="match status" value="1"/>
</dbReference>
<dbReference type="InterPro" id="IPR035906">
    <property type="entry name" value="MetI-like_sf"/>
</dbReference>
<feature type="domain" description="ABC transmembrane type-1" evidence="8">
    <location>
        <begin position="98"/>
        <end position="302"/>
    </location>
</feature>
<dbReference type="Pfam" id="PF19300">
    <property type="entry name" value="BPD_transp_1_N"/>
    <property type="match status" value="1"/>
</dbReference>
<feature type="transmembrane region" description="Helical" evidence="7">
    <location>
        <begin position="102"/>
        <end position="125"/>
    </location>
</feature>
<evidence type="ECO:0000256" key="1">
    <source>
        <dbReference type="ARBA" id="ARBA00004651"/>
    </source>
</evidence>
<dbReference type="Pfam" id="PF00528">
    <property type="entry name" value="BPD_transp_1"/>
    <property type="match status" value="1"/>
</dbReference>
<name>A0A0N8I078_9EURY</name>
<dbReference type="GO" id="GO:0055085">
    <property type="term" value="P:transmembrane transport"/>
    <property type="evidence" value="ECO:0007669"/>
    <property type="project" value="InterPro"/>
</dbReference>
<feature type="transmembrane region" description="Helical" evidence="7">
    <location>
        <begin position="137"/>
        <end position="158"/>
    </location>
</feature>
<dbReference type="InterPro" id="IPR045621">
    <property type="entry name" value="BPD_transp_1_N"/>
</dbReference>
<dbReference type="PATRIC" id="fig|699431.3.peg.2355"/>
<feature type="transmembrane region" description="Helical" evidence="7">
    <location>
        <begin position="241"/>
        <end position="263"/>
    </location>
</feature>
<proteinExistence type="inferred from homology"/>
<keyword evidence="5 7" id="KW-1133">Transmembrane helix</keyword>
<feature type="transmembrane region" description="Helical" evidence="7">
    <location>
        <begin position="12"/>
        <end position="29"/>
    </location>
</feature>
<dbReference type="InterPro" id="IPR000515">
    <property type="entry name" value="MetI-like"/>
</dbReference>
<evidence type="ECO:0000259" key="8">
    <source>
        <dbReference type="PROSITE" id="PS50928"/>
    </source>
</evidence>
<protein>
    <submittedName>
        <fullName evidence="9">Glutathione ABC transporter permease GsiC</fullName>
    </submittedName>
</protein>
<keyword evidence="6 7" id="KW-0472">Membrane</keyword>
<sequence>MSLQRYLIKRLLVMIPVLFGVTLLTFSLTKMLPGSPVDYILQFQETTPGLRDQLRAQFNLDEPVYIQYWLWLRDAVMLDFGDSLISDRSVSGAILTRLPKTLLLGFMGFAIAISIGIPLGVIAAINNGNTVDEASRVAALIGIATPNFWLGLMLLLVFSVQLGLFRVIPPDKAVLSPAMLKFVILPAITLGTASSALIMRLTRSSMVEELNKDYVRTAKAKGLSERTVIVKHVLRNSMVSVVTVAAIQVAFIVNGSVVVEQVFSWPGVGRLLIDAITQRDLPVLQAIVLMIAVTIVFVNLVADLLYSWLDPRIRY</sequence>
<keyword evidence="10" id="KW-1185">Reference proteome</keyword>
<dbReference type="GO" id="GO:0005886">
    <property type="term" value="C:plasma membrane"/>
    <property type="evidence" value="ECO:0007669"/>
    <property type="project" value="UniProtKB-SubCell"/>
</dbReference>
<evidence type="ECO:0000256" key="5">
    <source>
        <dbReference type="ARBA" id="ARBA00022989"/>
    </source>
</evidence>
<evidence type="ECO:0000256" key="3">
    <source>
        <dbReference type="ARBA" id="ARBA00022475"/>
    </source>
</evidence>
<comment type="similarity">
    <text evidence="7">Belongs to the binding-protein-dependent transport system permease family.</text>
</comment>
<dbReference type="EMBL" id="LGUC01000001">
    <property type="protein sequence ID" value="KPN31547.1"/>
    <property type="molecule type" value="Genomic_DNA"/>
</dbReference>
<gene>
    <name evidence="9" type="ORF">SY89_02295</name>
</gene>
<evidence type="ECO:0000256" key="7">
    <source>
        <dbReference type="RuleBase" id="RU363032"/>
    </source>
</evidence>
<organism evidence="9 10">
    <name type="scientific">Halolamina pelagica</name>
    <dbReference type="NCBI Taxonomy" id="699431"/>
    <lineage>
        <taxon>Archaea</taxon>
        <taxon>Methanobacteriati</taxon>
        <taxon>Methanobacteriota</taxon>
        <taxon>Stenosarchaea group</taxon>
        <taxon>Halobacteria</taxon>
        <taxon>Halobacteriales</taxon>
        <taxon>Haloferacaceae</taxon>
    </lineage>
</organism>
<dbReference type="PROSITE" id="PS50928">
    <property type="entry name" value="ABC_TM1"/>
    <property type="match status" value="1"/>
</dbReference>
<feature type="transmembrane region" description="Helical" evidence="7">
    <location>
        <begin position="283"/>
        <end position="309"/>
    </location>
</feature>
<dbReference type="Proteomes" id="UP000050535">
    <property type="component" value="Unassembled WGS sequence"/>
</dbReference>
<reference evidence="10" key="1">
    <citation type="submission" date="2013-11" db="EMBL/GenBank/DDBJ databases">
        <authorList>
            <person name="Hoang H.T."/>
            <person name="Killian M.L."/>
            <person name="Madson D.M."/>
            <person name="Arruda P.H.E."/>
            <person name="Sun D."/>
            <person name="Schwartz K.J."/>
            <person name="Yoon K."/>
        </authorList>
    </citation>
    <scope>NUCLEOTIDE SEQUENCE [LARGE SCALE GENOMIC DNA]</scope>
    <source>
        <strain evidence="10">CDK2</strain>
    </source>
</reference>
<comment type="caution">
    <text evidence="9">The sequence shown here is derived from an EMBL/GenBank/DDBJ whole genome shotgun (WGS) entry which is preliminary data.</text>
</comment>
<keyword evidence="4 7" id="KW-0812">Transmembrane</keyword>
<dbReference type="STRING" id="699431.SY89_02295"/>
<accession>A0A0N8I078</accession>
<comment type="subcellular location">
    <subcellularLocation>
        <location evidence="1 7">Cell membrane</location>
        <topology evidence="1 7">Multi-pass membrane protein</topology>
    </subcellularLocation>
</comment>
<evidence type="ECO:0000256" key="4">
    <source>
        <dbReference type="ARBA" id="ARBA00022692"/>
    </source>
</evidence>
<evidence type="ECO:0000256" key="2">
    <source>
        <dbReference type="ARBA" id="ARBA00022448"/>
    </source>
</evidence>
<dbReference type="SUPFAM" id="SSF161098">
    <property type="entry name" value="MetI-like"/>
    <property type="match status" value="1"/>
</dbReference>
<keyword evidence="2 7" id="KW-0813">Transport</keyword>
<feature type="transmembrane region" description="Helical" evidence="7">
    <location>
        <begin position="178"/>
        <end position="199"/>
    </location>
</feature>
<dbReference type="AlphaFoldDB" id="A0A0N8I078"/>
<keyword evidence="3" id="KW-1003">Cell membrane</keyword>
<evidence type="ECO:0000313" key="9">
    <source>
        <dbReference type="EMBL" id="KPN31547.1"/>
    </source>
</evidence>
<dbReference type="OrthoDB" id="44105at2157"/>
<dbReference type="PANTHER" id="PTHR43163">
    <property type="entry name" value="DIPEPTIDE TRANSPORT SYSTEM PERMEASE PROTEIN DPPB-RELATED"/>
    <property type="match status" value="1"/>
</dbReference>
<dbReference type="Gene3D" id="1.10.3720.10">
    <property type="entry name" value="MetI-like"/>
    <property type="match status" value="1"/>
</dbReference>
<evidence type="ECO:0000256" key="6">
    <source>
        <dbReference type="ARBA" id="ARBA00023136"/>
    </source>
</evidence>
<dbReference type="RefSeq" id="WP_054584113.1">
    <property type="nucleotide sequence ID" value="NZ_LGUC01000001.1"/>
</dbReference>
<evidence type="ECO:0000313" key="10">
    <source>
        <dbReference type="Proteomes" id="UP000050535"/>
    </source>
</evidence>
<dbReference type="CDD" id="cd06261">
    <property type="entry name" value="TM_PBP2"/>
    <property type="match status" value="1"/>
</dbReference>